<feature type="chain" id="PRO_5040284058" description="FAS1 domain-containing protein" evidence="1">
    <location>
        <begin position="19"/>
        <end position="366"/>
    </location>
</feature>
<protein>
    <recommendedName>
        <fullName evidence="2">FAS1 domain-containing protein</fullName>
    </recommendedName>
</protein>
<gene>
    <name evidence="3" type="ORF">SEMRO_874_G214120.1</name>
</gene>
<dbReference type="Gene3D" id="2.30.180.10">
    <property type="entry name" value="FAS1 domain"/>
    <property type="match status" value="1"/>
</dbReference>
<comment type="caution">
    <text evidence="3">The sequence shown here is derived from an EMBL/GenBank/DDBJ whole genome shotgun (WGS) entry which is preliminary data.</text>
</comment>
<dbReference type="SMART" id="SM00554">
    <property type="entry name" value="FAS1"/>
    <property type="match status" value="1"/>
</dbReference>
<dbReference type="InterPro" id="IPR000782">
    <property type="entry name" value="FAS1_domain"/>
</dbReference>
<dbReference type="Proteomes" id="UP001153069">
    <property type="component" value="Unassembled WGS sequence"/>
</dbReference>
<sequence>MLGLRLLLSSALLLCVSAASTVLEKQYTVFAPSNEAIAKDEVFTTYMSRDGWVHHLKTNIQLMIVPSQALSDQMIFDKFTTELVTLNGTLQISQPYALVNLVEVTNPNQAGSNGVVHTMNGVVKPYWRGYTLREVEKHDELVEGLSPQLKRIKFDKPLEEFVPSGVSWVASRNRGYGNDSIAQGFFPIVQELKDPNNTEFQNLTYMYNLIDFNLYEQDIERGFQLMVMPRGDIAHMWITKDQRKGLLRFNDAILDRQAFANNGITQIVTKPLVPPGLYTTINLKDMYQYYRSSEWNLRNLTRSIGTQQGSFNVFAPLQSGYGEFNIEVGVRISTLEWKRHLWDFLLHMTVEPAYTTDELYKLVEAA</sequence>
<evidence type="ECO:0000256" key="1">
    <source>
        <dbReference type="SAM" id="SignalP"/>
    </source>
</evidence>
<dbReference type="EMBL" id="CAICTM010000873">
    <property type="protein sequence ID" value="CAB9517689.1"/>
    <property type="molecule type" value="Genomic_DNA"/>
</dbReference>
<evidence type="ECO:0000313" key="4">
    <source>
        <dbReference type="Proteomes" id="UP001153069"/>
    </source>
</evidence>
<organism evidence="3 4">
    <name type="scientific">Seminavis robusta</name>
    <dbReference type="NCBI Taxonomy" id="568900"/>
    <lineage>
        <taxon>Eukaryota</taxon>
        <taxon>Sar</taxon>
        <taxon>Stramenopiles</taxon>
        <taxon>Ochrophyta</taxon>
        <taxon>Bacillariophyta</taxon>
        <taxon>Bacillariophyceae</taxon>
        <taxon>Bacillariophycidae</taxon>
        <taxon>Naviculales</taxon>
        <taxon>Naviculaceae</taxon>
        <taxon>Seminavis</taxon>
    </lineage>
</organism>
<dbReference type="Pfam" id="PF02469">
    <property type="entry name" value="Fasciclin"/>
    <property type="match status" value="1"/>
</dbReference>
<feature type="domain" description="FAS1" evidence="2">
    <location>
        <begin position="1"/>
        <end position="123"/>
    </location>
</feature>
<dbReference type="OrthoDB" id="44081at2759"/>
<feature type="signal peptide" evidence="1">
    <location>
        <begin position="1"/>
        <end position="18"/>
    </location>
</feature>
<reference evidence="3" key="1">
    <citation type="submission" date="2020-06" db="EMBL/GenBank/DDBJ databases">
        <authorList>
            <consortium name="Plant Systems Biology data submission"/>
        </authorList>
    </citation>
    <scope>NUCLEOTIDE SEQUENCE</scope>
    <source>
        <strain evidence="3">D6</strain>
    </source>
</reference>
<dbReference type="PROSITE" id="PS50213">
    <property type="entry name" value="FAS1"/>
    <property type="match status" value="1"/>
</dbReference>
<feature type="non-terminal residue" evidence="3">
    <location>
        <position position="1"/>
    </location>
</feature>
<evidence type="ECO:0000259" key="2">
    <source>
        <dbReference type="PROSITE" id="PS50213"/>
    </source>
</evidence>
<evidence type="ECO:0000313" key="3">
    <source>
        <dbReference type="EMBL" id="CAB9517689.1"/>
    </source>
</evidence>
<keyword evidence="4" id="KW-1185">Reference proteome</keyword>
<name>A0A9N8ECC6_9STRA</name>
<dbReference type="SUPFAM" id="SSF82153">
    <property type="entry name" value="FAS1 domain"/>
    <property type="match status" value="1"/>
</dbReference>
<dbReference type="AlphaFoldDB" id="A0A9N8ECC6"/>
<accession>A0A9N8ECC6</accession>
<keyword evidence="1" id="KW-0732">Signal</keyword>
<proteinExistence type="predicted"/>
<dbReference type="InterPro" id="IPR036378">
    <property type="entry name" value="FAS1_dom_sf"/>
</dbReference>